<reference evidence="1" key="1">
    <citation type="submission" date="2021-05" db="EMBL/GenBank/DDBJ databases">
        <authorList>
            <person name="Scholz U."/>
            <person name="Mascher M."/>
            <person name="Fiebig A."/>
        </authorList>
    </citation>
    <scope>NUCLEOTIDE SEQUENCE [LARGE SCALE GENOMIC DNA]</scope>
</reference>
<protein>
    <submittedName>
        <fullName evidence="1">Uncharacterized protein</fullName>
    </submittedName>
</protein>
<evidence type="ECO:0000313" key="2">
    <source>
        <dbReference type="Proteomes" id="UP001732700"/>
    </source>
</evidence>
<name>A0ACD5XZE4_AVESA</name>
<keyword evidence="2" id="KW-1185">Reference proteome</keyword>
<reference evidence="1" key="2">
    <citation type="submission" date="2025-09" db="UniProtKB">
        <authorList>
            <consortium name="EnsemblPlants"/>
        </authorList>
    </citation>
    <scope>IDENTIFICATION</scope>
</reference>
<accession>A0ACD5XZE4</accession>
<proteinExistence type="predicted"/>
<sequence length="257" mass="29495">MHALVHCSHAQNFWAAAGEVFHLKLPRLHPRTWNRDILCDQMFTERERCQIITIMWSIWTSRNRWTHDKEAYDPVVSMKKAKETLALLEVPVKQMAIRDGQCWRPPDPGWVKINTDGDVSAQELKGGGGGVARSHTAFLGAWSKPYDGVTDPLIMEALSLRDGVIFARLRSFSHLVIETDCLEVVDLWTSRYNSRSVVAPILEEIGDMLTVQDTEGLALHRAKIYRYQPARQQLLIAQPKYQMVYRFLKLKQSQLPV</sequence>
<evidence type="ECO:0000313" key="1">
    <source>
        <dbReference type="EnsemblPlants" id="AVESA.00010b.r2.5AG0861900.1.CDS"/>
    </source>
</evidence>
<organism evidence="1 2">
    <name type="scientific">Avena sativa</name>
    <name type="common">Oat</name>
    <dbReference type="NCBI Taxonomy" id="4498"/>
    <lineage>
        <taxon>Eukaryota</taxon>
        <taxon>Viridiplantae</taxon>
        <taxon>Streptophyta</taxon>
        <taxon>Embryophyta</taxon>
        <taxon>Tracheophyta</taxon>
        <taxon>Spermatophyta</taxon>
        <taxon>Magnoliopsida</taxon>
        <taxon>Liliopsida</taxon>
        <taxon>Poales</taxon>
        <taxon>Poaceae</taxon>
        <taxon>BOP clade</taxon>
        <taxon>Pooideae</taxon>
        <taxon>Poodae</taxon>
        <taxon>Poeae</taxon>
        <taxon>Poeae Chloroplast Group 1 (Aveneae type)</taxon>
        <taxon>Aveninae</taxon>
        <taxon>Avena</taxon>
    </lineage>
</organism>
<dbReference type="Proteomes" id="UP001732700">
    <property type="component" value="Chromosome 5A"/>
</dbReference>
<dbReference type="EnsemblPlants" id="AVESA.00010b.r2.5AG0861900.1">
    <property type="protein sequence ID" value="AVESA.00010b.r2.5AG0861900.1.CDS"/>
    <property type="gene ID" value="AVESA.00010b.r2.5AG0861900"/>
</dbReference>